<dbReference type="SUPFAM" id="SSF81383">
    <property type="entry name" value="F-box domain"/>
    <property type="match status" value="1"/>
</dbReference>
<protein>
    <submittedName>
        <fullName evidence="3">(Mediterranean fruit fly) hypothetical protein</fullName>
    </submittedName>
</protein>
<dbReference type="InterPro" id="IPR036047">
    <property type="entry name" value="F-box-like_dom_sf"/>
</dbReference>
<dbReference type="OrthoDB" id="6492012at2759"/>
<dbReference type="CDD" id="cd09917">
    <property type="entry name" value="F-box_SF"/>
    <property type="match status" value="1"/>
</dbReference>
<feature type="compositionally biased region" description="Acidic residues" evidence="1">
    <location>
        <begin position="203"/>
        <end position="213"/>
    </location>
</feature>
<comment type="caution">
    <text evidence="3">The sequence shown here is derived from an EMBL/GenBank/DDBJ whole genome shotgun (WGS) entry which is preliminary data.</text>
</comment>
<dbReference type="AlphaFoldDB" id="A0A811U1C3"/>
<proteinExistence type="predicted"/>
<feature type="domain" description="F-box" evidence="2">
    <location>
        <begin position="8"/>
        <end position="48"/>
    </location>
</feature>
<dbReference type="EMBL" id="CAJHJT010000001">
    <property type="protein sequence ID" value="CAD6992086.1"/>
    <property type="molecule type" value="Genomic_DNA"/>
</dbReference>
<evidence type="ECO:0000313" key="3">
    <source>
        <dbReference type="EMBL" id="CAD6992086.1"/>
    </source>
</evidence>
<dbReference type="InterPro" id="IPR032675">
    <property type="entry name" value="LRR_dom_sf"/>
</dbReference>
<evidence type="ECO:0000313" key="4">
    <source>
        <dbReference type="Proteomes" id="UP000606786"/>
    </source>
</evidence>
<dbReference type="Pfam" id="PF00646">
    <property type="entry name" value="F-box"/>
    <property type="match status" value="1"/>
</dbReference>
<reference evidence="3" key="1">
    <citation type="submission" date="2020-11" db="EMBL/GenBank/DDBJ databases">
        <authorList>
            <person name="Whitehead M."/>
        </authorList>
    </citation>
    <scope>NUCLEOTIDE SEQUENCE</scope>
    <source>
        <strain evidence="3">EGII</strain>
    </source>
</reference>
<organism evidence="3 4">
    <name type="scientific">Ceratitis capitata</name>
    <name type="common">Mediterranean fruit fly</name>
    <name type="synonym">Tephritis capitata</name>
    <dbReference type="NCBI Taxonomy" id="7213"/>
    <lineage>
        <taxon>Eukaryota</taxon>
        <taxon>Metazoa</taxon>
        <taxon>Ecdysozoa</taxon>
        <taxon>Arthropoda</taxon>
        <taxon>Hexapoda</taxon>
        <taxon>Insecta</taxon>
        <taxon>Pterygota</taxon>
        <taxon>Neoptera</taxon>
        <taxon>Endopterygota</taxon>
        <taxon>Diptera</taxon>
        <taxon>Brachycera</taxon>
        <taxon>Muscomorpha</taxon>
        <taxon>Tephritoidea</taxon>
        <taxon>Tephritidae</taxon>
        <taxon>Ceratitis</taxon>
        <taxon>Ceratitis</taxon>
    </lineage>
</organism>
<accession>A0A811U1C3</accession>
<dbReference type="Gene3D" id="3.80.10.10">
    <property type="entry name" value="Ribonuclease Inhibitor"/>
    <property type="match status" value="1"/>
</dbReference>
<dbReference type="SMART" id="SM00256">
    <property type="entry name" value="FBOX"/>
    <property type="match status" value="1"/>
</dbReference>
<name>A0A811U1C3_CERCA</name>
<evidence type="ECO:0000256" key="1">
    <source>
        <dbReference type="SAM" id="MobiDB-lite"/>
    </source>
</evidence>
<feature type="region of interest" description="Disordered" evidence="1">
    <location>
        <begin position="194"/>
        <end position="213"/>
    </location>
</feature>
<dbReference type="Proteomes" id="UP000606786">
    <property type="component" value="Unassembled WGS sequence"/>
</dbReference>
<keyword evidence="4" id="KW-1185">Reference proteome</keyword>
<sequence>MLSNLLSLDNKCLERICSFLSTRSLVRFAKVCPRLYDIVQGHCISRYKTCEFFNVSKMTLPEIVRFFLLAGAGIESLERYAAIKHRDIVIDLMATYCPQMKTLVLINCDLDDNSMSILKNLKTLQTLTLASSARLTVLSDNRSHNRKKPFLLLVDPDLLDEKTLALFKQYTIAVKELLIKIDTEMSESDLAYGPYWKKKPLSDGEDSDETSRD</sequence>
<dbReference type="InterPro" id="IPR001810">
    <property type="entry name" value="F-box_dom"/>
</dbReference>
<evidence type="ECO:0000259" key="2">
    <source>
        <dbReference type="SMART" id="SM00256"/>
    </source>
</evidence>
<gene>
    <name evidence="3" type="ORF">CCAP1982_LOCUS966</name>
</gene>